<dbReference type="AlphaFoldDB" id="A0A7S8F5V9"/>
<gene>
    <name evidence="1" type="ORF">IRL76_04090</name>
</gene>
<dbReference type="Proteomes" id="UP000594459">
    <property type="component" value="Chromosome"/>
</dbReference>
<dbReference type="KEGG" id="qso:IRL76_04090"/>
<dbReference type="EMBL" id="CP064654">
    <property type="protein sequence ID" value="QPC99741.1"/>
    <property type="molecule type" value="Genomic_DNA"/>
</dbReference>
<dbReference type="InterPro" id="IPR032676">
    <property type="entry name" value="YkuD_2"/>
</dbReference>
<dbReference type="PANTHER" id="PTHR38477">
    <property type="entry name" value="HYPOTHETICAL EXPORTED PROTEIN"/>
    <property type="match status" value="1"/>
</dbReference>
<evidence type="ECO:0000313" key="1">
    <source>
        <dbReference type="EMBL" id="QPC99741.1"/>
    </source>
</evidence>
<dbReference type="InterPro" id="IPR006311">
    <property type="entry name" value="TAT_signal"/>
</dbReference>
<sequence length="211" mass="22571">MTISRRQFIGAGICVGAGFASPGGAIIAPASQSPSIPPSPALPPVPPVIQSGLEALSRHHASVVHRDRMAIADYSQASSEARFHIIDVQQGRIEASYLVSHGRGSDPSNSGFVERFSNRPGSNASSSGSFLTDDIYYGKHGRSRRLLGLDAENNLAWDRAIVIHGAEYVDRSMAELQGRVGRSLGCFAFEQGKIDEILELLGPGRLLFSTK</sequence>
<dbReference type="PROSITE" id="PS51318">
    <property type="entry name" value="TAT"/>
    <property type="match status" value="1"/>
</dbReference>
<proteinExistence type="predicted"/>
<organism evidence="1 2">
    <name type="scientific">Qipengyuania soli</name>
    <dbReference type="NCBI Taxonomy" id="2782568"/>
    <lineage>
        <taxon>Bacteria</taxon>
        <taxon>Pseudomonadati</taxon>
        <taxon>Pseudomonadota</taxon>
        <taxon>Alphaproteobacteria</taxon>
        <taxon>Sphingomonadales</taxon>
        <taxon>Erythrobacteraceae</taxon>
        <taxon>Qipengyuania</taxon>
    </lineage>
</organism>
<keyword evidence="2" id="KW-1185">Reference proteome</keyword>
<dbReference type="PANTHER" id="PTHR38477:SF1">
    <property type="entry name" value="MUREIN L,D-TRANSPEPTIDASE CATALYTIC DOMAIN FAMILY PROTEIN"/>
    <property type="match status" value="1"/>
</dbReference>
<protein>
    <submittedName>
        <fullName evidence="1">Murein L,D-transpeptidase catalytic domain family protein</fullName>
    </submittedName>
</protein>
<dbReference type="Pfam" id="PF13645">
    <property type="entry name" value="YkuD_2"/>
    <property type="match status" value="1"/>
</dbReference>
<name>A0A7S8F5V9_9SPHN</name>
<evidence type="ECO:0000313" key="2">
    <source>
        <dbReference type="Proteomes" id="UP000594459"/>
    </source>
</evidence>
<dbReference type="RefSeq" id="WP_200983419.1">
    <property type="nucleotide sequence ID" value="NZ_CP064654.1"/>
</dbReference>
<reference evidence="1 2" key="1">
    <citation type="submission" date="2020-11" db="EMBL/GenBank/DDBJ databases">
        <title>The genome sequence of Erythrobacter sp. 6D36.</title>
        <authorList>
            <person name="Liu Y."/>
        </authorList>
    </citation>
    <scope>NUCLEOTIDE SEQUENCE [LARGE SCALE GENOMIC DNA]</scope>
    <source>
        <strain evidence="1 2">6D36</strain>
    </source>
</reference>
<accession>A0A7S8F5V9</accession>